<reference evidence="2 3" key="1">
    <citation type="submission" date="2021-03" db="EMBL/GenBank/DDBJ databases">
        <title>Genomic Encyclopedia of Type Strains, Phase IV (KMG-IV): sequencing the most valuable type-strain genomes for metagenomic binning, comparative biology and taxonomic classification.</title>
        <authorList>
            <person name="Goeker M."/>
        </authorList>
    </citation>
    <scope>NUCLEOTIDE SEQUENCE [LARGE SCALE GENOMIC DNA]</scope>
    <source>
        <strain evidence="2 3">DSM 23491</strain>
    </source>
</reference>
<keyword evidence="1" id="KW-0472">Membrane</keyword>
<keyword evidence="3" id="KW-1185">Reference proteome</keyword>
<keyword evidence="1" id="KW-0812">Transmembrane</keyword>
<keyword evidence="1" id="KW-1133">Transmembrane helix</keyword>
<feature type="transmembrane region" description="Helical" evidence="1">
    <location>
        <begin position="64"/>
        <end position="87"/>
    </location>
</feature>
<accession>A0ABS4GZD7</accession>
<sequence>MVMEQTSAKQRTNPFYFSLELGFFAGLFWGGIRWIFYVLHFSVISPGFAAKPFFGTSFMRSASGFLLGWLFFILLSIAASLIYTALFRKLKGPWPGIAYGVIWWLLLFLIAGPQVGMMERLSHLPWNTIICEFCLFILWGVFIGYTVATEFNEERIRDEQQTVS</sequence>
<feature type="transmembrane region" description="Helical" evidence="1">
    <location>
        <begin position="21"/>
        <end position="44"/>
    </location>
</feature>
<feature type="transmembrane region" description="Helical" evidence="1">
    <location>
        <begin position="94"/>
        <end position="112"/>
    </location>
</feature>
<dbReference type="Proteomes" id="UP001519273">
    <property type="component" value="Unassembled WGS sequence"/>
</dbReference>
<organism evidence="2 3">
    <name type="scientific">Paenibacillus sediminis</name>
    <dbReference type="NCBI Taxonomy" id="664909"/>
    <lineage>
        <taxon>Bacteria</taxon>
        <taxon>Bacillati</taxon>
        <taxon>Bacillota</taxon>
        <taxon>Bacilli</taxon>
        <taxon>Bacillales</taxon>
        <taxon>Paenibacillaceae</taxon>
        <taxon>Paenibacillus</taxon>
    </lineage>
</organism>
<protein>
    <submittedName>
        <fullName evidence="2">Membrane protein YagU involved in acid resistance</fullName>
    </submittedName>
</protein>
<comment type="caution">
    <text evidence="2">The sequence shown here is derived from an EMBL/GenBank/DDBJ whole genome shotgun (WGS) entry which is preliminary data.</text>
</comment>
<gene>
    <name evidence="2" type="ORF">J2Z20_000503</name>
</gene>
<feature type="transmembrane region" description="Helical" evidence="1">
    <location>
        <begin position="124"/>
        <end position="148"/>
    </location>
</feature>
<name>A0ABS4GZD7_9BACL</name>
<dbReference type="Pfam" id="PF11085">
    <property type="entry name" value="YqhR"/>
    <property type="match status" value="1"/>
</dbReference>
<evidence type="ECO:0000313" key="3">
    <source>
        <dbReference type="Proteomes" id="UP001519273"/>
    </source>
</evidence>
<dbReference type="InterPro" id="IPR024563">
    <property type="entry name" value="YqhR"/>
</dbReference>
<proteinExistence type="predicted"/>
<evidence type="ECO:0000256" key="1">
    <source>
        <dbReference type="SAM" id="Phobius"/>
    </source>
</evidence>
<dbReference type="EMBL" id="JAGGKP010000001">
    <property type="protein sequence ID" value="MBP1935642.1"/>
    <property type="molecule type" value="Genomic_DNA"/>
</dbReference>
<evidence type="ECO:0000313" key="2">
    <source>
        <dbReference type="EMBL" id="MBP1935642.1"/>
    </source>
</evidence>